<dbReference type="AlphaFoldDB" id="A0A102KP27"/>
<feature type="transmembrane region" description="Helical" evidence="1">
    <location>
        <begin position="130"/>
        <end position="153"/>
    </location>
</feature>
<dbReference type="RefSeq" id="WP_059632877.1">
    <property type="nucleotide sequence ID" value="NZ_LOTK01000001.1"/>
</dbReference>
<keyword evidence="1" id="KW-0812">Transmembrane</keyword>
<evidence type="ECO:0000313" key="2">
    <source>
        <dbReference type="EMBL" id="KUZ91548.1"/>
    </source>
</evidence>
<comment type="caution">
    <text evidence="2">The sequence shown here is derived from an EMBL/GenBank/DDBJ whole genome shotgun (WGS) entry which is preliminary data.</text>
</comment>
<name>A0A102KP27_9BURK</name>
<sequence>MTLDDLTTPTWWLTAVIGAVVLKVISDYTKTGIEKALSKGLSAWSSRSKASRARFEADVRHLRSSREVREIYFQREMRIRSQSTFLLIISVLSVATLVLYYLFELAPHLDDWKSRPPLGWSSLVHEVDRVWPLVVVILYCVAMIVAMSGSVVAQIKAQSMSRTWLAATKGLFPRDAESEPTEEIPEV</sequence>
<protein>
    <submittedName>
        <fullName evidence="2">Uncharacterized protein</fullName>
    </submittedName>
</protein>
<gene>
    <name evidence="2" type="ORF">WI38_12400</name>
</gene>
<evidence type="ECO:0000313" key="3">
    <source>
        <dbReference type="Proteomes" id="UP000065521"/>
    </source>
</evidence>
<feature type="transmembrane region" description="Helical" evidence="1">
    <location>
        <begin position="84"/>
        <end position="103"/>
    </location>
</feature>
<keyword evidence="1" id="KW-0472">Membrane</keyword>
<accession>A0A102KP27</accession>
<dbReference type="EMBL" id="LOTN01000024">
    <property type="protein sequence ID" value="KUZ91548.1"/>
    <property type="molecule type" value="Genomic_DNA"/>
</dbReference>
<evidence type="ECO:0000256" key="1">
    <source>
        <dbReference type="SAM" id="Phobius"/>
    </source>
</evidence>
<keyword evidence="1" id="KW-1133">Transmembrane helix</keyword>
<reference evidence="2 3" key="1">
    <citation type="submission" date="2015-11" db="EMBL/GenBank/DDBJ databases">
        <title>Expanding the genomic diversity of Burkholderia species for the development of highly accurate diagnostics.</title>
        <authorList>
            <person name="Sahl J."/>
            <person name="Keim P."/>
            <person name="Wagner D."/>
        </authorList>
    </citation>
    <scope>NUCLEOTIDE SEQUENCE [LARGE SCALE GENOMIC DNA]</scope>
    <source>
        <strain evidence="2 3">RF32-BP4</strain>
    </source>
</reference>
<organism evidence="2 3">
    <name type="scientific">Burkholderia ubonensis</name>
    <dbReference type="NCBI Taxonomy" id="101571"/>
    <lineage>
        <taxon>Bacteria</taxon>
        <taxon>Pseudomonadati</taxon>
        <taxon>Pseudomonadota</taxon>
        <taxon>Betaproteobacteria</taxon>
        <taxon>Burkholderiales</taxon>
        <taxon>Burkholderiaceae</taxon>
        <taxon>Burkholderia</taxon>
        <taxon>Burkholderia cepacia complex</taxon>
    </lineage>
</organism>
<feature type="transmembrane region" description="Helical" evidence="1">
    <location>
        <begin position="6"/>
        <end position="25"/>
    </location>
</feature>
<proteinExistence type="predicted"/>
<dbReference type="Proteomes" id="UP000065521">
    <property type="component" value="Unassembled WGS sequence"/>
</dbReference>